<keyword evidence="4" id="KW-1185">Reference proteome</keyword>
<evidence type="ECO:0000313" key="2">
    <source>
        <dbReference type="EMBL" id="CAF1604915.1"/>
    </source>
</evidence>
<dbReference type="GO" id="GO:0006508">
    <property type="term" value="P:proteolysis"/>
    <property type="evidence" value="ECO:0007669"/>
    <property type="project" value="InterPro"/>
</dbReference>
<feature type="domain" description="Peptidase C1A papain C-terminal" evidence="1">
    <location>
        <begin position="90"/>
        <end position="166"/>
    </location>
</feature>
<evidence type="ECO:0000313" key="4">
    <source>
        <dbReference type="Proteomes" id="UP000663829"/>
    </source>
</evidence>
<evidence type="ECO:0000313" key="3">
    <source>
        <dbReference type="EMBL" id="CAF4484037.1"/>
    </source>
</evidence>
<organism evidence="2 4">
    <name type="scientific">Didymodactylos carnosus</name>
    <dbReference type="NCBI Taxonomy" id="1234261"/>
    <lineage>
        <taxon>Eukaryota</taxon>
        <taxon>Metazoa</taxon>
        <taxon>Spiralia</taxon>
        <taxon>Gnathifera</taxon>
        <taxon>Rotifera</taxon>
        <taxon>Eurotatoria</taxon>
        <taxon>Bdelloidea</taxon>
        <taxon>Philodinida</taxon>
        <taxon>Philodinidae</taxon>
        <taxon>Didymodactylos</taxon>
    </lineage>
</organism>
<dbReference type="InterPro" id="IPR000668">
    <property type="entry name" value="Peptidase_C1A_C"/>
</dbReference>
<sequence>YMRAREIIEQILTTDYGQITAYYKTLAEATRFKRVNDVLKQTAQRVSSVRIGDLNYFVRQPTNAVDYINFHGQTDQNAEEIISTLLKEVQSQNYSQTTTGFVGIPSENETALQIAIATVGPTAIEIDSPQSSFYFYSPGFYNEPACSTTQWSHKFVLVGYDTVTNDMAMQEAKSFWGEA</sequence>
<dbReference type="GO" id="GO:0008234">
    <property type="term" value="F:cysteine-type peptidase activity"/>
    <property type="evidence" value="ECO:0007669"/>
    <property type="project" value="InterPro"/>
</dbReference>
<dbReference type="AlphaFoldDB" id="A0A816B5H1"/>
<dbReference type="Proteomes" id="UP000663829">
    <property type="component" value="Unassembled WGS sequence"/>
</dbReference>
<dbReference type="OrthoDB" id="10253408at2759"/>
<dbReference type="Gene3D" id="3.90.70.10">
    <property type="entry name" value="Cysteine proteinases"/>
    <property type="match status" value="1"/>
</dbReference>
<comment type="caution">
    <text evidence="2">The sequence shown here is derived from an EMBL/GenBank/DDBJ whole genome shotgun (WGS) entry which is preliminary data.</text>
</comment>
<proteinExistence type="predicted"/>
<dbReference type="SUPFAM" id="SSF54001">
    <property type="entry name" value="Cysteine proteinases"/>
    <property type="match status" value="1"/>
</dbReference>
<accession>A0A816B5H1</accession>
<dbReference type="Pfam" id="PF00112">
    <property type="entry name" value="Peptidase_C1"/>
    <property type="match status" value="1"/>
</dbReference>
<dbReference type="EMBL" id="CAJOBC010103150">
    <property type="protein sequence ID" value="CAF4484037.1"/>
    <property type="molecule type" value="Genomic_DNA"/>
</dbReference>
<protein>
    <recommendedName>
        <fullName evidence="1">Peptidase C1A papain C-terminal domain-containing protein</fullName>
    </recommendedName>
</protein>
<dbReference type="Proteomes" id="UP000681722">
    <property type="component" value="Unassembled WGS sequence"/>
</dbReference>
<reference evidence="2" key="1">
    <citation type="submission" date="2021-02" db="EMBL/GenBank/DDBJ databases">
        <authorList>
            <person name="Nowell W R."/>
        </authorList>
    </citation>
    <scope>NUCLEOTIDE SEQUENCE</scope>
</reference>
<evidence type="ECO:0000259" key="1">
    <source>
        <dbReference type="Pfam" id="PF00112"/>
    </source>
</evidence>
<name>A0A816B5H1_9BILA</name>
<dbReference type="EMBL" id="CAJNOQ010036607">
    <property type="protein sequence ID" value="CAF1604915.1"/>
    <property type="molecule type" value="Genomic_DNA"/>
</dbReference>
<gene>
    <name evidence="2" type="ORF">GPM918_LOCUS42688</name>
    <name evidence="3" type="ORF">SRO942_LOCUS43985</name>
</gene>
<feature type="non-terminal residue" evidence="2">
    <location>
        <position position="1"/>
    </location>
</feature>
<dbReference type="InterPro" id="IPR038765">
    <property type="entry name" value="Papain-like_cys_pep_sf"/>
</dbReference>